<organism evidence="1 2">
    <name type="scientific">Klebsiella pneumoniae subsp. ozaenae</name>
    <dbReference type="NCBI Taxonomy" id="574"/>
    <lineage>
        <taxon>Bacteria</taxon>
        <taxon>Pseudomonadati</taxon>
        <taxon>Pseudomonadota</taxon>
        <taxon>Gammaproteobacteria</taxon>
        <taxon>Enterobacterales</taxon>
        <taxon>Enterobacteriaceae</taxon>
        <taxon>Klebsiella/Raoultella group</taxon>
        <taxon>Klebsiella</taxon>
        <taxon>Klebsiella pneumoniae complex</taxon>
    </lineage>
</organism>
<dbReference type="Proteomes" id="UP000255382">
    <property type="component" value="Unassembled WGS sequence"/>
</dbReference>
<name>A0A378AXT1_KLEPO</name>
<evidence type="ECO:0000313" key="2">
    <source>
        <dbReference type="Proteomes" id="UP000255382"/>
    </source>
</evidence>
<keyword evidence="2" id="KW-1185">Reference proteome</keyword>
<accession>A0A378AXT1</accession>
<protein>
    <submittedName>
        <fullName evidence="1">Uncharacterized protein</fullName>
    </submittedName>
</protein>
<dbReference type="EMBL" id="UGLZ01000005">
    <property type="protein sequence ID" value="STV24518.1"/>
    <property type="molecule type" value="Genomic_DNA"/>
</dbReference>
<reference evidence="1 2" key="1">
    <citation type="submission" date="2018-06" db="EMBL/GenBank/DDBJ databases">
        <authorList>
            <consortium name="Pathogen Informatics"/>
            <person name="Doyle S."/>
        </authorList>
    </citation>
    <scope>NUCLEOTIDE SEQUENCE [LARGE SCALE GENOMIC DNA]</scope>
    <source>
        <strain evidence="1 2">NCTC5050</strain>
    </source>
</reference>
<gene>
    <name evidence="1" type="ORF">NCTC5050_03646</name>
</gene>
<dbReference type="AlphaFoldDB" id="A0A378AXT1"/>
<proteinExistence type="predicted"/>
<evidence type="ECO:0000313" key="1">
    <source>
        <dbReference type="EMBL" id="STV24518.1"/>
    </source>
</evidence>
<sequence>MLFCIRTLHRTPFYHPLPGRRCACAGLRCLSLRKELVGRIRHLCRHPAQPRVRRLMCIARRRCACAGLRCLNLWGTRRPDKAFMPPSGTTASTVSDVYRPAALRLRGPTLFEPARGLVGRIRHLCRHPAQPRVRCLMCIARRRCACAGLRCLNLWRTRRPDKAKPSGKRREERHYSAAVFPLPGSLNASP</sequence>